<dbReference type="RefSeq" id="WP_068346339.1">
    <property type="nucleotide sequence ID" value="NZ_LQBQ01000012.1"/>
</dbReference>
<evidence type="ECO:0000313" key="1">
    <source>
        <dbReference type="EMBL" id="KUJ80751.1"/>
    </source>
</evidence>
<dbReference type="InterPro" id="IPR011739">
    <property type="entry name" value="GTA_rcc01693"/>
</dbReference>
<accession>A0A0X3U0A1</accession>
<sequence length="69" mass="7326">MSGFDWPALMRAGLSGLRLTPDQFWNLTPAEFRLMLGQGAGSVPMDRAGLDALLAAYPDRTKGESDGGA</sequence>
<dbReference type="OrthoDB" id="7582980at2"/>
<name>A0A0X3U0A1_9RHOB</name>
<dbReference type="AlphaFoldDB" id="A0A0X3U0A1"/>
<dbReference type="InterPro" id="IPR019056">
    <property type="entry name" value="Phage_TAC_6"/>
</dbReference>
<proteinExistence type="predicted"/>
<dbReference type="STRING" id="1685379.AVO45_06895"/>
<gene>
    <name evidence="1" type="ORF">AVO45_06895</name>
</gene>
<comment type="caution">
    <text evidence="1">The sequence shown here is derived from an EMBL/GenBank/DDBJ whole genome shotgun (WGS) entry which is preliminary data.</text>
</comment>
<reference evidence="1 2" key="1">
    <citation type="submission" date="2015-12" db="EMBL/GenBank/DDBJ databases">
        <authorList>
            <person name="Shamseldin A."/>
            <person name="Moawad H."/>
            <person name="Abd El-Rahim W.M."/>
            <person name="Sadowsky M.J."/>
        </authorList>
    </citation>
    <scope>NUCLEOTIDE SEQUENCE [LARGE SCALE GENOMIC DNA]</scope>
    <source>
        <strain evidence="1 2">ZGT118</strain>
    </source>
</reference>
<keyword evidence="2" id="KW-1185">Reference proteome</keyword>
<organism evidence="1 2">
    <name type="scientific">Ruegeria marisrubri</name>
    <dbReference type="NCBI Taxonomy" id="1685379"/>
    <lineage>
        <taxon>Bacteria</taxon>
        <taxon>Pseudomonadati</taxon>
        <taxon>Pseudomonadota</taxon>
        <taxon>Alphaproteobacteria</taxon>
        <taxon>Rhodobacterales</taxon>
        <taxon>Roseobacteraceae</taxon>
        <taxon>Ruegeria</taxon>
    </lineage>
</organism>
<evidence type="ECO:0008006" key="3">
    <source>
        <dbReference type="Google" id="ProtNLM"/>
    </source>
</evidence>
<evidence type="ECO:0000313" key="2">
    <source>
        <dbReference type="Proteomes" id="UP000053791"/>
    </source>
</evidence>
<dbReference type="NCBIfam" id="TIGR02216">
    <property type="entry name" value="phage_TIGR02216"/>
    <property type="match status" value="1"/>
</dbReference>
<dbReference type="Proteomes" id="UP000053791">
    <property type="component" value="Unassembled WGS sequence"/>
</dbReference>
<protein>
    <recommendedName>
        <fullName evidence="3">Phage tail assembly chaperone</fullName>
    </recommendedName>
</protein>
<dbReference type="EMBL" id="LQBQ01000012">
    <property type="protein sequence ID" value="KUJ80751.1"/>
    <property type="molecule type" value="Genomic_DNA"/>
</dbReference>
<dbReference type="Pfam" id="PF09550">
    <property type="entry name" value="Phage_TAC_6"/>
    <property type="match status" value="1"/>
</dbReference>